<feature type="region of interest" description="Disordered" evidence="1">
    <location>
        <begin position="74"/>
        <end position="139"/>
    </location>
</feature>
<gene>
    <name evidence="3" type="ORF">EI545_16305</name>
</gene>
<dbReference type="OrthoDB" id="8592692at2"/>
<dbReference type="EMBL" id="CP034328">
    <property type="protein sequence ID" value="AZL60246.1"/>
    <property type="molecule type" value="Genomic_DNA"/>
</dbReference>
<protein>
    <submittedName>
        <fullName evidence="3">Uncharacterized protein</fullName>
    </submittedName>
</protein>
<evidence type="ECO:0000256" key="2">
    <source>
        <dbReference type="SAM" id="SignalP"/>
    </source>
</evidence>
<evidence type="ECO:0000313" key="4">
    <source>
        <dbReference type="Proteomes" id="UP000282002"/>
    </source>
</evidence>
<proteinExistence type="predicted"/>
<feature type="compositionally biased region" description="Basic and acidic residues" evidence="1">
    <location>
        <begin position="120"/>
        <end position="131"/>
    </location>
</feature>
<feature type="compositionally biased region" description="Pro residues" evidence="1">
    <location>
        <begin position="90"/>
        <end position="106"/>
    </location>
</feature>
<feature type="signal peptide" evidence="2">
    <location>
        <begin position="1"/>
        <end position="23"/>
    </location>
</feature>
<feature type="chain" id="PRO_5019119632" evidence="2">
    <location>
        <begin position="24"/>
        <end position="198"/>
    </location>
</feature>
<evidence type="ECO:0000313" key="3">
    <source>
        <dbReference type="EMBL" id="AZL60246.1"/>
    </source>
</evidence>
<dbReference type="KEGG" id="taw:EI545_16305"/>
<name>A0A3S8U9G9_9RHOB</name>
<dbReference type="RefSeq" id="WP_125326438.1">
    <property type="nucleotide sequence ID" value="NZ_CP034328.1"/>
</dbReference>
<accession>A0A3S8U9G9</accession>
<evidence type="ECO:0000256" key="1">
    <source>
        <dbReference type="SAM" id="MobiDB-lite"/>
    </source>
</evidence>
<keyword evidence="4" id="KW-1185">Reference proteome</keyword>
<keyword evidence="2" id="KW-0732">Signal</keyword>
<dbReference type="AlphaFoldDB" id="A0A3S8U9G9"/>
<dbReference type="PROSITE" id="PS51257">
    <property type="entry name" value="PROKAR_LIPOPROTEIN"/>
    <property type="match status" value="1"/>
</dbReference>
<organism evidence="3 4">
    <name type="scientific">Tabrizicola piscis</name>
    <dbReference type="NCBI Taxonomy" id="2494374"/>
    <lineage>
        <taxon>Bacteria</taxon>
        <taxon>Pseudomonadati</taxon>
        <taxon>Pseudomonadota</taxon>
        <taxon>Alphaproteobacteria</taxon>
        <taxon>Rhodobacterales</taxon>
        <taxon>Paracoccaceae</taxon>
        <taxon>Tabrizicola</taxon>
    </lineage>
</organism>
<sequence>MPRLIPLLLALVVTALVAGCQLALPGGGAAGDDSVTPNAVAGDPIEVTALDAPPAAPGVEAAVSDAPVQDAALAAEGESTAQAQGADPVQPAPDPAPEATPEPAPVPEAAATEPPPPPQKSERQLACEKDGGTWAGTGTSSLRTCVFATRDGGKQCSRKDQCDGQCLARSGTCSPVEPLLGCNDVLQNNGARVTLCID</sequence>
<reference evidence="3 4" key="1">
    <citation type="submission" date="2018-12" db="EMBL/GenBank/DDBJ databases">
        <title>Complete genome sequencing of Tabrizicola sp. K13M18.</title>
        <authorList>
            <person name="Bae J.-W."/>
        </authorList>
    </citation>
    <scope>NUCLEOTIDE SEQUENCE [LARGE SCALE GENOMIC DNA]</scope>
    <source>
        <strain evidence="3 4">K13M18</strain>
    </source>
</reference>
<dbReference type="Proteomes" id="UP000282002">
    <property type="component" value="Chromosome"/>
</dbReference>